<reference evidence="3" key="1">
    <citation type="journal article" date="2014" name="Nat. Commun.">
        <title>The emerging biofuel crop Camelina sativa retains a highly undifferentiated hexaploid genome structure.</title>
        <authorList>
            <person name="Kagale S."/>
            <person name="Koh C."/>
            <person name="Nixon J."/>
            <person name="Bollina V."/>
            <person name="Clarke W.E."/>
            <person name="Tuteja R."/>
            <person name="Spillane C."/>
            <person name="Robinson S.J."/>
            <person name="Links M.G."/>
            <person name="Clarke C."/>
            <person name="Higgins E.E."/>
            <person name="Huebert T."/>
            <person name="Sharpe A.G."/>
            <person name="Parkin I.A."/>
        </authorList>
    </citation>
    <scope>NUCLEOTIDE SEQUENCE [LARGE SCALE GENOMIC DNA]</scope>
    <source>
        <strain evidence="3">cv. DH55</strain>
    </source>
</reference>
<feature type="domain" description="Reverse transcriptase" evidence="2">
    <location>
        <begin position="1"/>
        <end position="163"/>
    </location>
</feature>
<reference evidence="4" key="2">
    <citation type="submission" date="2025-08" db="UniProtKB">
        <authorList>
            <consortium name="RefSeq"/>
        </authorList>
    </citation>
    <scope>IDENTIFICATION</scope>
    <source>
        <tissue evidence="4">Leaf</tissue>
    </source>
</reference>
<keyword evidence="1" id="KW-1133">Transmembrane helix</keyword>
<evidence type="ECO:0000313" key="4">
    <source>
        <dbReference type="RefSeq" id="XP_010436509.1"/>
    </source>
</evidence>
<protein>
    <submittedName>
        <fullName evidence="4">Uncharacterized protein LOC104720274</fullName>
    </submittedName>
</protein>
<gene>
    <name evidence="4" type="primary">LOC104720274</name>
</gene>
<evidence type="ECO:0000259" key="2">
    <source>
        <dbReference type="PROSITE" id="PS50878"/>
    </source>
</evidence>
<keyword evidence="1" id="KW-0812">Transmembrane</keyword>
<dbReference type="InterPro" id="IPR043502">
    <property type="entry name" value="DNA/RNA_pol_sf"/>
</dbReference>
<dbReference type="SUPFAM" id="SSF56672">
    <property type="entry name" value="DNA/RNA polymerases"/>
    <property type="match status" value="1"/>
</dbReference>
<dbReference type="RefSeq" id="XP_010436509.1">
    <property type="nucleotide sequence ID" value="XM_010438207.1"/>
</dbReference>
<name>A0ABM0U694_CAMSA</name>
<organism evidence="3 4">
    <name type="scientific">Camelina sativa</name>
    <name type="common">False flax</name>
    <name type="synonym">Myagrum sativum</name>
    <dbReference type="NCBI Taxonomy" id="90675"/>
    <lineage>
        <taxon>Eukaryota</taxon>
        <taxon>Viridiplantae</taxon>
        <taxon>Streptophyta</taxon>
        <taxon>Embryophyta</taxon>
        <taxon>Tracheophyta</taxon>
        <taxon>Spermatophyta</taxon>
        <taxon>Magnoliopsida</taxon>
        <taxon>eudicotyledons</taxon>
        <taxon>Gunneridae</taxon>
        <taxon>Pentapetalae</taxon>
        <taxon>rosids</taxon>
        <taxon>malvids</taxon>
        <taxon>Brassicales</taxon>
        <taxon>Brassicaceae</taxon>
        <taxon>Camelineae</taxon>
        <taxon>Camelina</taxon>
    </lineage>
</organism>
<proteinExistence type="predicted"/>
<dbReference type="PANTHER" id="PTHR33116">
    <property type="entry name" value="REVERSE TRANSCRIPTASE ZINC-BINDING DOMAIN-CONTAINING PROTEIN-RELATED-RELATED"/>
    <property type="match status" value="1"/>
</dbReference>
<evidence type="ECO:0000313" key="3">
    <source>
        <dbReference type="Proteomes" id="UP000694864"/>
    </source>
</evidence>
<feature type="transmembrane region" description="Helical" evidence="1">
    <location>
        <begin position="26"/>
        <end position="43"/>
    </location>
</feature>
<dbReference type="PANTHER" id="PTHR33116:SF86">
    <property type="entry name" value="REVERSE TRANSCRIPTASE DOMAIN-CONTAINING PROTEIN"/>
    <property type="match status" value="1"/>
</dbReference>
<dbReference type="InterPro" id="IPR000477">
    <property type="entry name" value="RT_dom"/>
</dbReference>
<sequence length="322" mass="37106">MSKAYDRVKWDFLEAVMVKMGFDRKWISWIMWCVSSVSYQVLLNGQPRGLIKPQRGLRQGDPLSPYLFIICTEVLIANIKKAERESRITSIKLARDCPTVSHLLFADDSLFFCRAKTAECTTVMEIIRNYGEASGQEGSRTKIFSYVNDRLDDRVNGWSAKYLSKGGKEVMIKSVALALPTRPTYGNYKELRGSFGSRGESGEILYYEVTSKLTSAISRFWWKSNDKARGLHWVAWDKVMRGRYFRNKHPLHAKKPYSPSFAWRSIYSTQGLVKHGARWAIGSGYHVSEWHMPILEEFMDPTDIQIIQAMEISKVYKPDKLI</sequence>
<dbReference type="PROSITE" id="PS50878">
    <property type="entry name" value="RT_POL"/>
    <property type="match status" value="1"/>
</dbReference>
<accession>A0ABM0U694</accession>
<keyword evidence="1" id="KW-0472">Membrane</keyword>
<dbReference type="Pfam" id="PF00078">
    <property type="entry name" value="RVT_1"/>
    <property type="match status" value="1"/>
</dbReference>
<keyword evidence="3" id="KW-1185">Reference proteome</keyword>
<dbReference type="Proteomes" id="UP000694864">
    <property type="component" value="Chromosome 10"/>
</dbReference>
<dbReference type="GeneID" id="104720274"/>
<evidence type="ECO:0000256" key="1">
    <source>
        <dbReference type="SAM" id="Phobius"/>
    </source>
</evidence>